<feature type="compositionally biased region" description="Polar residues" evidence="3">
    <location>
        <begin position="486"/>
        <end position="502"/>
    </location>
</feature>
<feature type="region of interest" description="Disordered" evidence="3">
    <location>
        <begin position="104"/>
        <end position="137"/>
    </location>
</feature>
<feature type="compositionally biased region" description="Basic and acidic residues" evidence="3">
    <location>
        <begin position="515"/>
        <end position="524"/>
    </location>
</feature>
<feature type="compositionally biased region" description="Low complexity" evidence="3">
    <location>
        <begin position="367"/>
        <end position="385"/>
    </location>
</feature>
<feature type="compositionally biased region" description="Polar residues" evidence="3">
    <location>
        <begin position="222"/>
        <end position="236"/>
    </location>
</feature>
<evidence type="ECO:0000256" key="2">
    <source>
        <dbReference type="ARBA" id="ARBA00022829"/>
    </source>
</evidence>
<evidence type="ECO:0000256" key="1">
    <source>
        <dbReference type="ARBA" id="ARBA00010845"/>
    </source>
</evidence>
<feature type="compositionally biased region" description="Acidic residues" evidence="3">
    <location>
        <begin position="457"/>
        <end position="466"/>
    </location>
</feature>
<sequence>MTSRRDSRGHLVSRQTDALAEFENFKKKYLLVNRHITKLNSTLSVRVEELNAQVSTLYVENLRLRASEISLATQLKRERGRSRRIVLQAEKAVGTLMEQLSGIRGSLGLPTPNATPEGPASPLKRKVPSSPVQPPRDIVRIAKPPADVITLIRESEEEDTDVEDTPTRAAPFRSSTSRLPLPKISIPATVEHPPEVDFSSVSRRKLGRRNSALLVIDNGTVTSAEEASTSADGSSRSLRRKSLEGRRRSLDDEEQEVERAIQGDVDCEADPPSSPLSPLSDEEHEVPVVQPVLLPNIDRKVDRKGKSRLPNGGLDRDENQSASERESSENSSKERDRRRFGIKDVTNSPRRGPTEFMEEKLLKEMQPLSLSLPTTSAVPTSSAVSMTDSEMNSPDKITEVSGGRERRTRKSVNYAEPKLNTKMRKPDSSSDTAKPRSSTSTSRRRKSTPAVATVPASDDEDADADIEGTSNASVRTSAARRKTAHDTSNSAAASRLPTSVSRGGSMAEASGAWGDETRRHSLAI</sequence>
<dbReference type="GO" id="GO:0045132">
    <property type="term" value="P:meiotic chromosome segregation"/>
    <property type="evidence" value="ECO:0007669"/>
    <property type="project" value="InterPro"/>
</dbReference>
<feature type="region of interest" description="Disordered" evidence="3">
    <location>
        <begin position="153"/>
        <end position="180"/>
    </location>
</feature>
<name>A0A0C9UB85_SPHS4</name>
<dbReference type="OrthoDB" id="5394106at2759"/>
<dbReference type="EMBL" id="KN837236">
    <property type="protein sequence ID" value="KIJ31844.1"/>
    <property type="molecule type" value="Genomic_DNA"/>
</dbReference>
<proteinExistence type="inferred from homology"/>
<dbReference type="InterPro" id="IPR011515">
    <property type="entry name" value="Shugoshin_C"/>
</dbReference>
<protein>
    <submittedName>
        <fullName evidence="5">Unplaced genomic scaffold SPHSTscaffold_161, whole genome shotgun sequence</fullName>
    </submittedName>
</protein>
<feature type="compositionally biased region" description="Basic and acidic residues" evidence="3">
    <location>
        <begin position="241"/>
        <end position="250"/>
    </location>
</feature>
<dbReference type="Pfam" id="PF07557">
    <property type="entry name" value="Shugoshin_C"/>
    <property type="match status" value="1"/>
</dbReference>
<dbReference type="GO" id="GO:0005634">
    <property type="term" value="C:nucleus"/>
    <property type="evidence" value="ECO:0007669"/>
    <property type="project" value="InterPro"/>
</dbReference>
<feature type="compositionally biased region" description="Basic and acidic residues" evidence="3">
    <location>
        <begin position="314"/>
        <end position="342"/>
    </location>
</feature>
<accession>A0A0C9UB85</accession>
<keyword evidence="2" id="KW-0159">Chromosome partition</keyword>
<feature type="compositionally biased region" description="Acidic residues" evidence="3">
    <location>
        <begin position="155"/>
        <end position="164"/>
    </location>
</feature>
<evidence type="ECO:0000313" key="5">
    <source>
        <dbReference type="EMBL" id="KIJ31844.1"/>
    </source>
</evidence>
<gene>
    <name evidence="5" type="ORF">M422DRAFT_36101</name>
</gene>
<organism evidence="5 6">
    <name type="scientific">Sphaerobolus stellatus (strain SS14)</name>
    <dbReference type="NCBI Taxonomy" id="990650"/>
    <lineage>
        <taxon>Eukaryota</taxon>
        <taxon>Fungi</taxon>
        <taxon>Dikarya</taxon>
        <taxon>Basidiomycota</taxon>
        <taxon>Agaricomycotina</taxon>
        <taxon>Agaricomycetes</taxon>
        <taxon>Phallomycetidae</taxon>
        <taxon>Geastrales</taxon>
        <taxon>Sphaerobolaceae</taxon>
        <taxon>Sphaerobolus</taxon>
    </lineage>
</organism>
<evidence type="ECO:0000256" key="3">
    <source>
        <dbReference type="SAM" id="MobiDB-lite"/>
    </source>
</evidence>
<reference evidence="5 6" key="1">
    <citation type="submission" date="2014-06" db="EMBL/GenBank/DDBJ databases">
        <title>Evolutionary Origins and Diversification of the Mycorrhizal Mutualists.</title>
        <authorList>
            <consortium name="DOE Joint Genome Institute"/>
            <consortium name="Mycorrhizal Genomics Consortium"/>
            <person name="Kohler A."/>
            <person name="Kuo A."/>
            <person name="Nagy L.G."/>
            <person name="Floudas D."/>
            <person name="Copeland A."/>
            <person name="Barry K.W."/>
            <person name="Cichocki N."/>
            <person name="Veneault-Fourrey C."/>
            <person name="LaButti K."/>
            <person name="Lindquist E.A."/>
            <person name="Lipzen A."/>
            <person name="Lundell T."/>
            <person name="Morin E."/>
            <person name="Murat C."/>
            <person name="Riley R."/>
            <person name="Ohm R."/>
            <person name="Sun H."/>
            <person name="Tunlid A."/>
            <person name="Henrissat B."/>
            <person name="Grigoriev I.V."/>
            <person name="Hibbett D.S."/>
            <person name="Martin F."/>
        </authorList>
    </citation>
    <scope>NUCLEOTIDE SEQUENCE [LARGE SCALE GENOMIC DNA]</scope>
    <source>
        <strain evidence="5 6">SS14</strain>
    </source>
</reference>
<comment type="similarity">
    <text evidence="1">Belongs to the shugoshin family.</text>
</comment>
<feature type="region of interest" description="Disordered" evidence="3">
    <location>
        <begin position="222"/>
        <end position="524"/>
    </location>
</feature>
<evidence type="ECO:0000313" key="6">
    <source>
        <dbReference type="Proteomes" id="UP000054279"/>
    </source>
</evidence>
<dbReference type="HOGENOM" id="CLU_034118_0_0_1"/>
<dbReference type="AlphaFoldDB" id="A0A0C9UB85"/>
<keyword evidence="6" id="KW-1185">Reference proteome</keyword>
<feature type="compositionally biased region" description="Basic and acidic residues" evidence="3">
    <location>
        <begin position="396"/>
        <end position="405"/>
    </location>
</feature>
<evidence type="ECO:0000259" key="4">
    <source>
        <dbReference type="Pfam" id="PF07557"/>
    </source>
</evidence>
<dbReference type="GO" id="GO:0000775">
    <property type="term" value="C:chromosome, centromeric region"/>
    <property type="evidence" value="ECO:0007669"/>
    <property type="project" value="InterPro"/>
</dbReference>
<dbReference type="Proteomes" id="UP000054279">
    <property type="component" value="Unassembled WGS sequence"/>
</dbReference>
<feature type="domain" description="Shugoshin C-terminal" evidence="4">
    <location>
        <begin position="403"/>
        <end position="425"/>
    </location>
</feature>